<keyword evidence="11" id="KW-0472">Membrane</keyword>
<keyword evidence="10" id="KW-0496">Mitochondrion</keyword>
<comment type="similarity">
    <text evidence="3 19">Belongs to the carnitine/choline acetyltransferase family.</text>
</comment>
<evidence type="ECO:0000256" key="10">
    <source>
        <dbReference type="ARBA" id="ARBA00023128"/>
    </source>
</evidence>
<evidence type="ECO:0000256" key="13">
    <source>
        <dbReference type="ARBA" id="ARBA00023315"/>
    </source>
</evidence>
<evidence type="ECO:0000256" key="17">
    <source>
        <dbReference type="ARBA" id="ARBA00073438"/>
    </source>
</evidence>
<dbReference type="AlphaFoldDB" id="A0A0L0SFY0"/>
<dbReference type="InterPro" id="IPR023213">
    <property type="entry name" value="CAT-like_dom_sf"/>
</dbReference>
<evidence type="ECO:0000256" key="14">
    <source>
        <dbReference type="ARBA" id="ARBA00052702"/>
    </source>
</evidence>
<dbReference type="PANTHER" id="PTHR22589">
    <property type="entry name" value="CARNITINE O-ACYLTRANSFERASE"/>
    <property type="match status" value="1"/>
</dbReference>
<dbReference type="InterPro" id="IPR000542">
    <property type="entry name" value="Carn_acyl_trans"/>
</dbReference>
<dbReference type="STRING" id="578462.A0A0L0SFY0"/>
<dbReference type="eggNOG" id="KOG3717">
    <property type="taxonomic scope" value="Eukaryota"/>
</dbReference>
<evidence type="ECO:0000256" key="3">
    <source>
        <dbReference type="ARBA" id="ARBA00005232"/>
    </source>
</evidence>
<feature type="compositionally biased region" description="Low complexity" evidence="20">
    <location>
        <begin position="26"/>
        <end position="39"/>
    </location>
</feature>
<evidence type="ECO:0000256" key="5">
    <source>
        <dbReference type="ARBA" id="ARBA00022679"/>
    </source>
</evidence>
<evidence type="ECO:0000256" key="11">
    <source>
        <dbReference type="ARBA" id="ARBA00023136"/>
    </source>
</evidence>
<dbReference type="PROSITE" id="PS00440">
    <property type="entry name" value="ACYLTRANSF_C_2"/>
    <property type="match status" value="1"/>
</dbReference>
<accession>A0A0L0SFY0</accession>
<keyword evidence="8" id="KW-0809">Transit peptide</keyword>
<feature type="compositionally biased region" description="Acidic residues" evidence="20">
    <location>
        <begin position="86"/>
        <end position="98"/>
    </location>
</feature>
<name>A0A0L0SFY0_ALLM3</name>
<evidence type="ECO:0000256" key="19">
    <source>
        <dbReference type="RuleBase" id="RU003801"/>
    </source>
</evidence>
<keyword evidence="12" id="KW-0576">Peroxisome</keyword>
<keyword evidence="7" id="KW-0276">Fatty acid metabolism</keyword>
<evidence type="ECO:0000256" key="9">
    <source>
        <dbReference type="ARBA" id="ARBA00023098"/>
    </source>
</evidence>
<evidence type="ECO:0000256" key="4">
    <source>
        <dbReference type="ARBA" id="ARBA00022448"/>
    </source>
</evidence>
<evidence type="ECO:0000256" key="2">
    <source>
        <dbReference type="ARBA" id="ARBA00004443"/>
    </source>
</evidence>
<evidence type="ECO:0000256" key="8">
    <source>
        <dbReference type="ARBA" id="ARBA00022946"/>
    </source>
</evidence>
<dbReference type="VEuPathDB" id="FungiDB:AMAG_07022"/>
<keyword evidence="13 19" id="KW-0012">Acyltransferase</keyword>
<protein>
    <recommendedName>
        <fullName evidence="17">Carnitine O-acetyltransferase, mitochondrial</fullName>
        <ecNumber evidence="16">2.3.1.7</ecNumber>
    </recommendedName>
</protein>
<dbReference type="GO" id="GO:0009437">
    <property type="term" value="P:carnitine metabolic process"/>
    <property type="evidence" value="ECO:0007669"/>
    <property type="project" value="TreeGrafter"/>
</dbReference>
<dbReference type="SUPFAM" id="SSF52777">
    <property type="entry name" value="CoA-dependent acyltransferases"/>
    <property type="match status" value="2"/>
</dbReference>
<comment type="function">
    <text evidence="15">Carnitine acetylase is specific for short chain fatty acids. Carnitine acetylase seems to affect the flux through the pyruvate dehydrogenase complex. It may be involved as well in the transport of acetyl-CoA into mitochondria.</text>
</comment>
<dbReference type="GO" id="GO:0005743">
    <property type="term" value="C:mitochondrial inner membrane"/>
    <property type="evidence" value="ECO:0007669"/>
    <property type="project" value="UniProtKB-SubCell"/>
</dbReference>
<reference evidence="22 23" key="1">
    <citation type="submission" date="2009-11" db="EMBL/GenBank/DDBJ databases">
        <title>Annotation of Allomyces macrogynus ATCC 38327.</title>
        <authorList>
            <consortium name="The Broad Institute Genome Sequencing Platform"/>
            <person name="Russ C."/>
            <person name="Cuomo C."/>
            <person name="Burger G."/>
            <person name="Gray M.W."/>
            <person name="Holland P.W.H."/>
            <person name="King N."/>
            <person name="Lang F.B.F."/>
            <person name="Roger A.J."/>
            <person name="Ruiz-Trillo I."/>
            <person name="Young S.K."/>
            <person name="Zeng Q."/>
            <person name="Gargeya S."/>
            <person name="Fitzgerald M."/>
            <person name="Haas B."/>
            <person name="Abouelleil A."/>
            <person name="Alvarado L."/>
            <person name="Arachchi H.M."/>
            <person name="Berlin A."/>
            <person name="Chapman S.B."/>
            <person name="Gearin G."/>
            <person name="Goldberg J."/>
            <person name="Griggs A."/>
            <person name="Gujja S."/>
            <person name="Hansen M."/>
            <person name="Heiman D."/>
            <person name="Howarth C."/>
            <person name="Larimer J."/>
            <person name="Lui A."/>
            <person name="MacDonald P.J.P."/>
            <person name="McCowen C."/>
            <person name="Montmayeur A."/>
            <person name="Murphy C."/>
            <person name="Neiman D."/>
            <person name="Pearson M."/>
            <person name="Priest M."/>
            <person name="Roberts A."/>
            <person name="Saif S."/>
            <person name="Shea T."/>
            <person name="Sisk P."/>
            <person name="Stolte C."/>
            <person name="Sykes S."/>
            <person name="Wortman J."/>
            <person name="Nusbaum C."/>
            <person name="Birren B."/>
        </authorList>
    </citation>
    <scope>NUCLEOTIDE SEQUENCE [LARGE SCALE GENOMIC DNA]</scope>
    <source>
        <strain evidence="22 23">ATCC 38327</strain>
    </source>
</reference>
<dbReference type="OrthoDB" id="240216at2759"/>
<keyword evidence="4" id="KW-0813">Transport</keyword>
<evidence type="ECO:0000313" key="22">
    <source>
        <dbReference type="EMBL" id="KNE61280.1"/>
    </source>
</evidence>
<keyword evidence="23" id="KW-1185">Reference proteome</keyword>
<evidence type="ECO:0000256" key="18">
    <source>
        <dbReference type="PIRSR" id="PIRSR600542-1"/>
    </source>
</evidence>
<dbReference type="GO" id="GO:0005777">
    <property type="term" value="C:peroxisome"/>
    <property type="evidence" value="ECO:0007669"/>
    <property type="project" value="UniProtKB-SubCell"/>
</dbReference>
<gene>
    <name evidence="22" type="ORF">AMAG_07022</name>
</gene>
<proteinExistence type="inferred from homology"/>
<evidence type="ECO:0000259" key="21">
    <source>
        <dbReference type="Pfam" id="PF00755"/>
    </source>
</evidence>
<dbReference type="EMBL" id="GG745337">
    <property type="protein sequence ID" value="KNE61280.1"/>
    <property type="molecule type" value="Genomic_DNA"/>
</dbReference>
<dbReference type="PROSITE" id="PS00439">
    <property type="entry name" value="ACYLTRANSF_C_1"/>
    <property type="match status" value="1"/>
</dbReference>
<feature type="compositionally biased region" description="Basic and acidic residues" evidence="20">
    <location>
        <begin position="74"/>
        <end position="85"/>
    </location>
</feature>
<dbReference type="GO" id="GO:0006631">
    <property type="term" value="P:fatty acid metabolic process"/>
    <property type="evidence" value="ECO:0007669"/>
    <property type="project" value="UniProtKB-KW"/>
</dbReference>
<feature type="active site" description="Proton acceptor" evidence="18">
    <location>
        <position position="413"/>
    </location>
</feature>
<keyword evidence="9" id="KW-0443">Lipid metabolism</keyword>
<evidence type="ECO:0000313" key="23">
    <source>
        <dbReference type="Proteomes" id="UP000054350"/>
    </source>
</evidence>
<evidence type="ECO:0000256" key="15">
    <source>
        <dbReference type="ARBA" id="ARBA00053195"/>
    </source>
</evidence>
<dbReference type="GO" id="GO:0004092">
    <property type="term" value="F:carnitine O-acetyltransferase activity"/>
    <property type="evidence" value="ECO:0007669"/>
    <property type="project" value="UniProtKB-EC"/>
</dbReference>
<evidence type="ECO:0000256" key="16">
    <source>
        <dbReference type="ARBA" id="ARBA00066910"/>
    </source>
</evidence>
<evidence type="ECO:0000256" key="1">
    <source>
        <dbReference type="ARBA" id="ARBA00004275"/>
    </source>
</evidence>
<evidence type="ECO:0000256" key="6">
    <source>
        <dbReference type="ARBA" id="ARBA00022792"/>
    </source>
</evidence>
<comment type="catalytic activity">
    <reaction evidence="14">
        <text>(R)-carnitine + acetyl-CoA = O-acetyl-(R)-carnitine + CoA</text>
        <dbReference type="Rhea" id="RHEA:21136"/>
        <dbReference type="ChEBI" id="CHEBI:16347"/>
        <dbReference type="ChEBI" id="CHEBI:57287"/>
        <dbReference type="ChEBI" id="CHEBI:57288"/>
        <dbReference type="ChEBI" id="CHEBI:57589"/>
        <dbReference type="EC" id="2.3.1.7"/>
    </reaction>
</comment>
<evidence type="ECO:0000256" key="12">
    <source>
        <dbReference type="ARBA" id="ARBA00023140"/>
    </source>
</evidence>
<dbReference type="Gene3D" id="3.30.559.10">
    <property type="entry name" value="Chloramphenicol acetyltransferase-like domain"/>
    <property type="match status" value="1"/>
</dbReference>
<organism evidence="22 23">
    <name type="scientific">Allomyces macrogynus (strain ATCC 38327)</name>
    <name type="common">Allomyces javanicus var. macrogynus</name>
    <dbReference type="NCBI Taxonomy" id="578462"/>
    <lineage>
        <taxon>Eukaryota</taxon>
        <taxon>Fungi</taxon>
        <taxon>Fungi incertae sedis</taxon>
        <taxon>Blastocladiomycota</taxon>
        <taxon>Blastocladiomycetes</taxon>
        <taxon>Blastocladiales</taxon>
        <taxon>Blastocladiaceae</taxon>
        <taxon>Allomyces</taxon>
    </lineage>
</organism>
<dbReference type="PANTHER" id="PTHR22589:SF103">
    <property type="entry name" value="CARNITINE O-ACETYL-TRANSFERASE, ISOFORM A-RELATED"/>
    <property type="match status" value="1"/>
</dbReference>
<dbReference type="InterPro" id="IPR042231">
    <property type="entry name" value="Cho/carn_acyl_trans_2"/>
</dbReference>
<dbReference type="Gene3D" id="3.30.559.70">
    <property type="entry name" value="Choline/Carnitine o-acyltransferase, domain 2"/>
    <property type="match status" value="1"/>
</dbReference>
<dbReference type="InterPro" id="IPR039551">
    <property type="entry name" value="Cho/carn_acyl_trans"/>
</dbReference>
<feature type="region of interest" description="Disordered" evidence="20">
    <location>
        <begin position="1"/>
        <end position="102"/>
    </location>
</feature>
<feature type="domain" description="Choline/carnitine acyltransferase" evidence="21">
    <location>
        <begin position="118"/>
        <end position="669"/>
    </location>
</feature>
<keyword evidence="6" id="KW-0999">Mitochondrion inner membrane</keyword>
<dbReference type="EC" id="2.3.1.7" evidence="16"/>
<comment type="subcellular location">
    <subcellularLocation>
        <location evidence="2">Mitochondrion inner membrane</location>
        <topology evidence="2">Peripheral membrane protein</topology>
        <orientation evidence="2">Matrix side</orientation>
    </subcellularLocation>
    <subcellularLocation>
        <location evidence="1">Peroxisome</location>
    </subcellularLocation>
</comment>
<evidence type="ECO:0000256" key="20">
    <source>
        <dbReference type="SAM" id="MobiDB-lite"/>
    </source>
</evidence>
<keyword evidence="5 19" id="KW-0808">Transferase</keyword>
<feature type="compositionally biased region" description="Basic and acidic residues" evidence="20">
    <location>
        <begin position="9"/>
        <end position="23"/>
    </location>
</feature>
<dbReference type="Pfam" id="PF00755">
    <property type="entry name" value="Carn_acyltransf"/>
    <property type="match status" value="1"/>
</dbReference>
<dbReference type="Proteomes" id="UP000054350">
    <property type="component" value="Unassembled WGS sequence"/>
</dbReference>
<evidence type="ECO:0000256" key="7">
    <source>
        <dbReference type="ARBA" id="ARBA00022832"/>
    </source>
</evidence>
<reference evidence="23" key="2">
    <citation type="submission" date="2009-11" db="EMBL/GenBank/DDBJ databases">
        <title>The Genome Sequence of Allomyces macrogynus strain ATCC 38327.</title>
        <authorList>
            <consortium name="The Broad Institute Genome Sequencing Platform"/>
            <person name="Russ C."/>
            <person name="Cuomo C."/>
            <person name="Shea T."/>
            <person name="Young S.K."/>
            <person name="Zeng Q."/>
            <person name="Koehrsen M."/>
            <person name="Haas B."/>
            <person name="Borodovsky M."/>
            <person name="Guigo R."/>
            <person name="Alvarado L."/>
            <person name="Berlin A."/>
            <person name="Borenstein D."/>
            <person name="Chen Z."/>
            <person name="Engels R."/>
            <person name="Freedman E."/>
            <person name="Gellesch M."/>
            <person name="Goldberg J."/>
            <person name="Griggs A."/>
            <person name="Gujja S."/>
            <person name="Heiman D."/>
            <person name="Hepburn T."/>
            <person name="Howarth C."/>
            <person name="Jen D."/>
            <person name="Larson L."/>
            <person name="Lewis B."/>
            <person name="Mehta T."/>
            <person name="Park D."/>
            <person name="Pearson M."/>
            <person name="Roberts A."/>
            <person name="Saif S."/>
            <person name="Shenoy N."/>
            <person name="Sisk P."/>
            <person name="Stolte C."/>
            <person name="Sykes S."/>
            <person name="Walk T."/>
            <person name="White J."/>
            <person name="Yandava C."/>
            <person name="Burger G."/>
            <person name="Gray M.W."/>
            <person name="Holland P.W.H."/>
            <person name="King N."/>
            <person name="Lang F.B.F."/>
            <person name="Roger A.J."/>
            <person name="Ruiz-Trillo I."/>
            <person name="Lander E."/>
            <person name="Nusbaum C."/>
        </authorList>
    </citation>
    <scope>NUCLEOTIDE SEQUENCE [LARGE SCALE GENOMIC DNA]</scope>
    <source>
        <strain evidence="23">ATCC 38327</strain>
    </source>
</reference>
<dbReference type="FunFam" id="3.30.559.70:FF:000007">
    <property type="entry name" value="Carnitine O-acetyltransferase, mitochondrial"/>
    <property type="match status" value="1"/>
</dbReference>
<sequence length="706" mass="77578">MTDINLDPPTDHADAAPDAETHPLKAAAAQADADATQEANGANGAHHDGEEASAEPAANGHDGHVDVEPVPESQDARNGTDRQVEPETETAPEPEPEAVAEPVPRGPLYAQQSSLPPLPVPDLDATLKKYLQTVRPHVDDASYAQTESVVAEFLANQGPELQERLLARAQECNARGTSWLAEWWNDVAYLGYRDPVVLNVNYFIHMVDDRRVRNKPLARAAALVHATAEFRAKVLDESLEPEMMRGGIPLCSKQYHYMFHSCRVPAAPRDTYKSYDPETHPTVVVIRKNQFFVMDLMHRDGELLTPEEIYVQLDRIVELAGTHTELAIGALTTAHRDTWAAVHGQLAAIPGNQAALEAIESSAFVLCLDDSAPVTRSQVARAAWHGDGRNRWFDKPVQLIVWANGKAALNGEHAMMDATPTGRLAEWIAKRAAGLPAVQVGHDARPVLESTLPPLTKIEFMVTSRLAQAVREAEVRFDTDVAHHDLFVMAWDGYGKETIKTFKVSPDGFVQMALQLAYYKMYGHTAPMYETAQTRKFLHGRTETGRTVSVASVELVKAMEDTDVPATAKVALAREAIANQVKYMKEACNGLGVDRHLMGLRMLVHSDEPTPPLFTDPAFAATCHWTLSTSQLSSPWYDGYGWGQVVPDGYGLAYMVLDDSIHVNITSRRGVGGDQLRHYLTEALLDLKRVFLEAKKIEAAEAAAAK</sequence>